<evidence type="ECO:0000313" key="12">
    <source>
        <dbReference type="Proteomes" id="UP000649328"/>
    </source>
</evidence>
<evidence type="ECO:0000259" key="10">
    <source>
        <dbReference type="PROSITE" id="PS52002"/>
    </source>
</evidence>
<keyword evidence="4" id="KW-0747">Spliceosome</keyword>
<dbReference type="GO" id="GO:0000956">
    <property type="term" value="P:nuclear-transcribed mRNA catabolic process"/>
    <property type="evidence" value="ECO:0007669"/>
    <property type="project" value="InterPro"/>
</dbReference>
<keyword evidence="5" id="KW-0694">RNA-binding</keyword>
<protein>
    <recommendedName>
        <fullName evidence="10">Sm domain-containing protein</fullName>
    </recommendedName>
</protein>
<evidence type="ECO:0000256" key="7">
    <source>
        <dbReference type="ARBA" id="ARBA00023242"/>
    </source>
</evidence>
<dbReference type="InterPro" id="IPR047575">
    <property type="entry name" value="Sm"/>
</dbReference>
<evidence type="ECO:0000256" key="5">
    <source>
        <dbReference type="ARBA" id="ARBA00022884"/>
    </source>
</evidence>
<dbReference type="OrthoDB" id="274944at2759"/>
<dbReference type="EMBL" id="JACBPP010000006">
    <property type="protein sequence ID" value="KAF8001058.1"/>
    <property type="molecule type" value="Genomic_DNA"/>
</dbReference>
<dbReference type="Pfam" id="PF01423">
    <property type="entry name" value="LSM"/>
    <property type="match status" value="1"/>
</dbReference>
<comment type="caution">
    <text evidence="11">The sequence shown here is derived from an EMBL/GenBank/DDBJ whole genome shotgun (WGS) entry which is preliminary data.</text>
</comment>
<sequence>MDNRRNDNKNFDRRNDRNDRRSGGNKQERPKREAILDLQKYYGEKVLVKFIGGRSVVGVLKGFDQLMNLVLEDVVETLRDPEDDSALTEKTRLLGTVVVRGPQLLTLAPLDGTEMIGNPFRCAGIMFKCIVVKQLWSFQLGVALKILQRKNEKRCTSHFLPTTVTMSSQVEAVAQHTSAKH</sequence>
<evidence type="ECO:0000256" key="3">
    <source>
        <dbReference type="ARBA" id="ARBA00022664"/>
    </source>
</evidence>
<accession>A0A8H7GSR7</accession>
<dbReference type="InterPro" id="IPR001163">
    <property type="entry name" value="Sm_dom_euk/arc"/>
</dbReference>
<dbReference type="GO" id="GO:0071013">
    <property type="term" value="C:catalytic step 2 spliceosome"/>
    <property type="evidence" value="ECO:0007669"/>
    <property type="project" value="TreeGrafter"/>
</dbReference>
<dbReference type="GO" id="GO:0071004">
    <property type="term" value="C:U2-type prespliceosome"/>
    <property type="evidence" value="ECO:0007669"/>
    <property type="project" value="TreeGrafter"/>
</dbReference>
<gene>
    <name evidence="11" type="ORF">HF325_004847</name>
</gene>
<name>A0A8H7GSR7_9ASCO</name>
<evidence type="ECO:0000256" key="1">
    <source>
        <dbReference type="ARBA" id="ARBA00004123"/>
    </source>
</evidence>
<dbReference type="SUPFAM" id="SSF50182">
    <property type="entry name" value="Sm-like ribonucleoproteins"/>
    <property type="match status" value="1"/>
</dbReference>
<evidence type="ECO:0000256" key="6">
    <source>
        <dbReference type="ARBA" id="ARBA00023187"/>
    </source>
</evidence>
<proteinExistence type="inferred from homology"/>
<dbReference type="GO" id="GO:0000398">
    <property type="term" value="P:mRNA splicing, via spliceosome"/>
    <property type="evidence" value="ECO:0007669"/>
    <property type="project" value="InterPro"/>
</dbReference>
<organism evidence="11 12">
    <name type="scientific">Metschnikowia pulcherrima</name>
    <dbReference type="NCBI Taxonomy" id="27326"/>
    <lineage>
        <taxon>Eukaryota</taxon>
        <taxon>Fungi</taxon>
        <taxon>Dikarya</taxon>
        <taxon>Ascomycota</taxon>
        <taxon>Saccharomycotina</taxon>
        <taxon>Pichiomycetes</taxon>
        <taxon>Metschnikowiaceae</taxon>
        <taxon>Metschnikowia</taxon>
    </lineage>
</organism>
<evidence type="ECO:0000256" key="9">
    <source>
        <dbReference type="SAM" id="MobiDB-lite"/>
    </source>
</evidence>
<dbReference type="InterPro" id="IPR044641">
    <property type="entry name" value="Lsm7/SmG-like"/>
</dbReference>
<keyword evidence="12" id="KW-1185">Reference proteome</keyword>
<keyword evidence="3" id="KW-0507">mRNA processing</keyword>
<dbReference type="GO" id="GO:0005688">
    <property type="term" value="C:U6 snRNP"/>
    <property type="evidence" value="ECO:0007669"/>
    <property type="project" value="TreeGrafter"/>
</dbReference>
<evidence type="ECO:0000256" key="4">
    <source>
        <dbReference type="ARBA" id="ARBA00022728"/>
    </source>
</evidence>
<dbReference type="PANTHER" id="PTHR10553:SF5">
    <property type="entry name" value="U6 SNRNA-ASSOCIATED SM-LIKE PROTEIN LSM7"/>
    <property type="match status" value="1"/>
</dbReference>
<dbReference type="InterPro" id="IPR010920">
    <property type="entry name" value="LSM_dom_sf"/>
</dbReference>
<feature type="domain" description="Sm" evidence="10">
    <location>
        <begin position="33"/>
        <end position="113"/>
    </location>
</feature>
<dbReference type="AlphaFoldDB" id="A0A8H7GSR7"/>
<dbReference type="CDD" id="cd01729">
    <property type="entry name" value="LSm7"/>
    <property type="match status" value="1"/>
</dbReference>
<feature type="region of interest" description="Disordered" evidence="9">
    <location>
        <begin position="1"/>
        <end position="30"/>
    </location>
</feature>
<evidence type="ECO:0000313" key="11">
    <source>
        <dbReference type="EMBL" id="KAF8001058.1"/>
    </source>
</evidence>
<dbReference type="InterPro" id="IPR017132">
    <property type="entry name" value="Lsm7"/>
</dbReference>
<dbReference type="Gene3D" id="2.30.30.100">
    <property type="match status" value="1"/>
</dbReference>
<comment type="subcellular location">
    <subcellularLocation>
        <location evidence="1">Nucleus</location>
    </subcellularLocation>
</comment>
<dbReference type="PROSITE" id="PS52002">
    <property type="entry name" value="SM"/>
    <property type="match status" value="1"/>
</dbReference>
<keyword evidence="8" id="KW-0687">Ribonucleoprotein</keyword>
<dbReference type="GO" id="GO:0003723">
    <property type="term" value="F:RNA binding"/>
    <property type="evidence" value="ECO:0007669"/>
    <property type="project" value="UniProtKB-KW"/>
</dbReference>
<keyword evidence="7" id="KW-0539">Nucleus</keyword>
<dbReference type="GO" id="GO:0097526">
    <property type="term" value="C:spliceosomal tri-snRNP complex"/>
    <property type="evidence" value="ECO:0007669"/>
    <property type="project" value="TreeGrafter"/>
</dbReference>
<evidence type="ECO:0000256" key="2">
    <source>
        <dbReference type="ARBA" id="ARBA00006850"/>
    </source>
</evidence>
<dbReference type="Proteomes" id="UP000649328">
    <property type="component" value="Unassembled WGS sequence"/>
</dbReference>
<dbReference type="PANTHER" id="PTHR10553">
    <property type="entry name" value="SMALL NUCLEAR RIBONUCLEOPROTEIN"/>
    <property type="match status" value="1"/>
</dbReference>
<dbReference type="GO" id="GO:1990726">
    <property type="term" value="C:Lsm1-7-Pat1 complex"/>
    <property type="evidence" value="ECO:0007669"/>
    <property type="project" value="TreeGrafter"/>
</dbReference>
<keyword evidence="6" id="KW-0508">mRNA splicing</keyword>
<evidence type="ECO:0000256" key="8">
    <source>
        <dbReference type="ARBA" id="ARBA00023274"/>
    </source>
</evidence>
<reference evidence="11" key="1">
    <citation type="submission" date="2020-10" db="EMBL/GenBank/DDBJ databases">
        <title>The Whole-Genome Sequence of Metschnikowia persimmonesis, a Novel Endophytic Yeast Species Isolated from Medicinal Plant Diospyros kaki Thumb.</title>
        <authorList>
            <person name="Rahmat E."/>
            <person name="Kang Y."/>
        </authorList>
    </citation>
    <scope>NUCLEOTIDE SEQUENCE</scope>
    <source>
        <strain evidence="11">KIOM G15050</strain>
    </source>
</reference>
<dbReference type="SMART" id="SM00651">
    <property type="entry name" value="Sm"/>
    <property type="match status" value="1"/>
</dbReference>
<comment type="similarity">
    <text evidence="2">Belongs to the snRNP Sm proteins family.</text>
</comment>